<comment type="caution">
    <text evidence="1">The sequence shown here is derived from an EMBL/GenBank/DDBJ whole genome shotgun (WGS) entry which is preliminary data.</text>
</comment>
<dbReference type="EMBL" id="CALNXI010001876">
    <property type="protein sequence ID" value="CAH3178821.1"/>
    <property type="molecule type" value="Genomic_DNA"/>
</dbReference>
<dbReference type="PANTHER" id="PTHR34415:SF1">
    <property type="entry name" value="INTEGRASE CATALYTIC DOMAIN-CONTAINING PROTEIN"/>
    <property type="match status" value="1"/>
</dbReference>
<name>A0ABN8RMZ2_9CNID</name>
<protein>
    <submittedName>
        <fullName evidence="1">Uncharacterized protein</fullName>
    </submittedName>
</protein>
<reference evidence="1 2" key="1">
    <citation type="submission" date="2022-05" db="EMBL/GenBank/DDBJ databases">
        <authorList>
            <consortium name="Genoscope - CEA"/>
            <person name="William W."/>
        </authorList>
    </citation>
    <scope>NUCLEOTIDE SEQUENCE [LARGE SCALE GENOMIC DNA]</scope>
</reference>
<proteinExistence type="predicted"/>
<evidence type="ECO:0000313" key="1">
    <source>
        <dbReference type="EMBL" id="CAH3178821.1"/>
    </source>
</evidence>
<feature type="non-terminal residue" evidence="1">
    <location>
        <position position="192"/>
    </location>
</feature>
<gene>
    <name evidence="1" type="ORF">PEVE_00011975</name>
</gene>
<organism evidence="1 2">
    <name type="scientific">Porites evermanni</name>
    <dbReference type="NCBI Taxonomy" id="104178"/>
    <lineage>
        <taxon>Eukaryota</taxon>
        <taxon>Metazoa</taxon>
        <taxon>Cnidaria</taxon>
        <taxon>Anthozoa</taxon>
        <taxon>Hexacorallia</taxon>
        <taxon>Scleractinia</taxon>
        <taxon>Fungiina</taxon>
        <taxon>Poritidae</taxon>
        <taxon>Porites</taxon>
    </lineage>
</organism>
<dbReference type="Proteomes" id="UP001159427">
    <property type="component" value="Unassembled WGS sequence"/>
</dbReference>
<dbReference type="PANTHER" id="PTHR34415">
    <property type="entry name" value="INTEGRASE CATALYTIC DOMAIN-CONTAINING PROTEIN"/>
    <property type="match status" value="1"/>
</dbReference>
<sequence>MSDVNHGESEACDESLDELKKFLQDGCGCTLGPKKGPCCRQFPEETVLFNVNNCLELSSLELDLVILTSIQAFTRSDCIGGKKSPRCTFYFQSKPICKEMFLHFYGISYSRFRRLKEHYEQHGISPRQHGNTKRLPQNTLPQSTIVDVHSFLANYVEENAIVLPGRIPGFKNDEVKALSSSETKIGVWRKYK</sequence>
<evidence type="ECO:0000313" key="2">
    <source>
        <dbReference type="Proteomes" id="UP001159427"/>
    </source>
</evidence>
<accession>A0ABN8RMZ2</accession>
<keyword evidence="2" id="KW-1185">Reference proteome</keyword>